<keyword evidence="3" id="KW-1185">Reference proteome</keyword>
<accession>A0AAN9KIY0</accession>
<keyword evidence="1" id="KW-0472">Membrane</keyword>
<evidence type="ECO:0000313" key="2">
    <source>
        <dbReference type="EMBL" id="KAK7317776.1"/>
    </source>
</evidence>
<reference evidence="2 3" key="1">
    <citation type="submission" date="2024-01" db="EMBL/GenBank/DDBJ databases">
        <title>The genomes of 5 underutilized Papilionoideae crops provide insights into root nodulation and disease resistance.</title>
        <authorList>
            <person name="Yuan L."/>
        </authorList>
    </citation>
    <scope>NUCLEOTIDE SEQUENCE [LARGE SCALE GENOMIC DNA]</scope>
    <source>
        <strain evidence="2">LY-2023</strain>
        <tissue evidence="2">Leaf</tissue>
    </source>
</reference>
<evidence type="ECO:0000313" key="3">
    <source>
        <dbReference type="Proteomes" id="UP001359559"/>
    </source>
</evidence>
<comment type="caution">
    <text evidence="2">The sequence shown here is derived from an EMBL/GenBank/DDBJ whole genome shotgun (WGS) entry which is preliminary data.</text>
</comment>
<proteinExistence type="predicted"/>
<protein>
    <submittedName>
        <fullName evidence="2">Uncharacterized protein</fullName>
    </submittedName>
</protein>
<dbReference type="EMBL" id="JAYKXN010000001">
    <property type="protein sequence ID" value="KAK7317776.1"/>
    <property type="molecule type" value="Genomic_DNA"/>
</dbReference>
<dbReference type="AlphaFoldDB" id="A0AAN9KIY0"/>
<keyword evidence="1" id="KW-1133">Transmembrane helix</keyword>
<dbReference type="Proteomes" id="UP001359559">
    <property type="component" value="Unassembled WGS sequence"/>
</dbReference>
<keyword evidence="1" id="KW-0812">Transmembrane</keyword>
<gene>
    <name evidence="2" type="ORF">RJT34_02279</name>
</gene>
<sequence length="122" mass="14177">MAKRSSADGRTRSSVQIFVVGLCCLFYMLWAWKRNGFGKGDSIALEITRKDADCNIVPNLSFDSHHVREVSKIDEFDLKPKVFKPCTARYTDYMPFLDQRCAMTFHRENMNYRERGTVPEGR</sequence>
<organism evidence="2 3">
    <name type="scientific">Clitoria ternatea</name>
    <name type="common">Butterfly pea</name>
    <dbReference type="NCBI Taxonomy" id="43366"/>
    <lineage>
        <taxon>Eukaryota</taxon>
        <taxon>Viridiplantae</taxon>
        <taxon>Streptophyta</taxon>
        <taxon>Embryophyta</taxon>
        <taxon>Tracheophyta</taxon>
        <taxon>Spermatophyta</taxon>
        <taxon>Magnoliopsida</taxon>
        <taxon>eudicotyledons</taxon>
        <taxon>Gunneridae</taxon>
        <taxon>Pentapetalae</taxon>
        <taxon>rosids</taxon>
        <taxon>fabids</taxon>
        <taxon>Fabales</taxon>
        <taxon>Fabaceae</taxon>
        <taxon>Papilionoideae</taxon>
        <taxon>50 kb inversion clade</taxon>
        <taxon>NPAAA clade</taxon>
        <taxon>indigoferoid/millettioid clade</taxon>
        <taxon>Phaseoleae</taxon>
        <taxon>Clitoria</taxon>
    </lineage>
</organism>
<evidence type="ECO:0000256" key="1">
    <source>
        <dbReference type="SAM" id="Phobius"/>
    </source>
</evidence>
<feature type="transmembrane region" description="Helical" evidence="1">
    <location>
        <begin position="15"/>
        <end position="32"/>
    </location>
</feature>
<name>A0AAN9KIY0_CLITE</name>